<feature type="domain" description="Bacterial bifunctional deaminase-reductase C-terminal" evidence="1">
    <location>
        <begin position="3"/>
        <end position="177"/>
    </location>
</feature>
<dbReference type="InterPro" id="IPR024072">
    <property type="entry name" value="DHFR-like_dom_sf"/>
</dbReference>
<dbReference type="STRING" id="872970.SAMN04488134_102231"/>
<dbReference type="EMBL" id="FODJ01000002">
    <property type="protein sequence ID" value="SEN90089.1"/>
    <property type="molecule type" value="Genomic_DNA"/>
</dbReference>
<dbReference type="Pfam" id="PF01872">
    <property type="entry name" value="RibD_C"/>
    <property type="match status" value="1"/>
</dbReference>
<reference evidence="2 3" key="1">
    <citation type="submission" date="2016-10" db="EMBL/GenBank/DDBJ databases">
        <authorList>
            <person name="de Groot N.N."/>
        </authorList>
    </citation>
    <scope>NUCLEOTIDE SEQUENCE [LARGE SCALE GENOMIC DNA]</scope>
    <source>
        <strain evidence="2 3">CGMCC 1.10434</strain>
    </source>
</reference>
<dbReference type="InterPro" id="IPR050765">
    <property type="entry name" value="Riboflavin_Biosynth_HTPR"/>
</dbReference>
<organism evidence="2 3">
    <name type="scientific">Amphibacillus marinus</name>
    <dbReference type="NCBI Taxonomy" id="872970"/>
    <lineage>
        <taxon>Bacteria</taxon>
        <taxon>Bacillati</taxon>
        <taxon>Bacillota</taxon>
        <taxon>Bacilli</taxon>
        <taxon>Bacillales</taxon>
        <taxon>Bacillaceae</taxon>
        <taxon>Amphibacillus</taxon>
    </lineage>
</organism>
<dbReference type="GO" id="GO:0008703">
    <property type="term" value="F:5-amino-6-(5-phosphoribosylamino)uracil reductase activity"/>
    <property type="evidence" value="ECO:0007669"/>
    <property type="project" value="InterPro"/>
</dbReference>
<dbReference type="OrthoDB" id="195113at2"/>
<gene>
    <name evidence="2" type="ORF">SAMN04488134_102231</name>
</gene>
<evidence type="ECO:0000259" key="1">
    <source>
        <dbReference type="Pfam" id="PF01872"/>
    </source>
</evidence>
<dbReference type="SUPFAM" id="SSF53597">
    <property type="entry name" value="Dihydrofolate reductase-like"/>
    <property type="match status" value="1"/>
</dbReference>
<dbReference type="Proteomes" id="UP000199300">
    <property type="component" value="Unassembled WGS sequence"/>
</dbReference>
<dbReference type="GO" id="GO:0009231">
    <property type="term" value="P:riboflavin biosynthetic process"/>
    <property type="evidence" value="ECO:0007669"/>
    <property type="project" value="InterPro"/>
</dbReference>
<dbReference type="PANTHER" id="PTHR38011">
    <property type="entry name" value="DIHYDROFOLATE REDUCTASE FAMILY PROTEIN (AFU_ORTHOLOGUE AFUA_8G06820)"/>
    <property type="match status" value="1"/>
</dbReference>
<evidence type="ECO:0000313" key="3">
    <source>
        <dbReference type="Proteomes" id="UP000199300"/>
    </source>
</evidence>
<dbReference type="RefSeq" id="WP_091495481.1">
    <property type="nucleotide sequence ID" value="NZ_FODJ01000002.1"/>
</dbReference>
<keyword evidence="3" id="KW-1185">Reference proteome</keyword>
<dbReference type="AlphaFoldDB" id="A0A1H8KAP9"/>
<name>A0A1H8KAP9_9BACI</name>
<proteinExistence type="predicted"/>
<protein>
    <submittedName>
        <fullName evidence="2">Dihydrofolate reductase</fullName>
    </submittedName>
</protein>
<dbReference type="PANTHER" id="PTHR38011:SF11">
    <property type="entry name" value="2,5-DIAMINO-6-RIBOSYLAMINO-4(3H)-PYRIMIDINONE 5'-PHOSPHATE REDUCTASE"/>
    <property type="match status" value="1"/>
</dbReference>
<evidence type="ECO:0000313" key="2">
    <source>
        <dbReference type="EMBL" id="SEN90089.1"/>
    </source>
</evidence>
<accession>A0A1H8KAP9</accession>
<dbReference type="Gene3D" id="3.40.430.10">
    <property type="entry name" value="Dihydrofolate Reductase, subunit A"/>
    <property type="match status" value="1"/>
</dbReference>
<sequence>MAKLISQLVVSLDGYYCGINNKIDWHIIDDDYNSYAKKLLQDAQCLLMGRRTFKLMEQFWPTHEARTASPEIAKEMNRLPKFVLSQTLTNTNWPQTEIIATPIVKTVEQLKQQHEDAILLLGSGQLVRLLTQHQLIDEYQLMITPVLIGGGKSAFRDMATTVSLNLIEAKAFASGNVLLRYQANKK</sequence>
<dbReference type="InterPro" id="IPR002734">
    <property type="entry name" value="RibDG_C"/>
</dbReference>